<organism evidence="1 2">
    <name type="scientific">Paenibacillus spongiae</name>
    <dbReference type="NCBI Taxonomy" id="2909671"/>
    <lineage>
        <taxon>Bacteria</taxon>
        <taxon>Bacillati</taxon>
        <taxon>Bacillota</taxon>
        <taxon>Bacilli</taxon>
        <taxon>Bacillales</taxon>
        <taxon>Paenibacillaceae</taxon>
        <taxon>Paenibacillus</taxon>
    </lineage>
</organism>
<dbReference type="InterPro" id="IPR029068">
    <property type="entry name" value="Glyas_Bleomycin-R_OHBP_Dase"/>
</dbReference>
<keyword evidence="2" id="KW-1185">Reference proteome</keyword>
<dbReference type="Gene3D" id="3.10.180.10">
    <property type="entry name" value="2,3-Dihydroxybiphenyl 1,2-Dioxygenase, domain 1"/>
    <property type="match status" value="1"/>
</dbReference>
<protein>
    <recommendedName>
        <fullName evidence="3">Glyoxalase</fullName>
    </recommendedName>
</protein>
<sequence>MKAIKLRPFIPSGEDYDLAQRFFEELGFEKLYSDSGLSIFRIGEQEFFLQNYQNKELQENYMVELIVDDLDGWWSHIQSLDLEKKYPIKVNEPTIMPWGKREINLIDIAGVCWHISEENK</sequence>
<reference evidence="1" key="1">
    <citation type="submission" date="2022-01" db="EMBL/GenBank/DDBJ databases">
        <title>Paenibacillus spongiae sp. nov., isolated from marine sponge.</title>
        <authorList>
            <person name="Li Z."/>
            <person name="Zhang M."/>
        </authorList>
    </citation>
    <scope>NUCLEOTIDE SEQUENCE</scope>
    <source>
        <strain evidence="1">PHS-Z3</strain>
    </source>
</reference>
<proteinExistence type="predicted"/>
<evidence type="ECO:0000313" key="1">
    <source>
        <dbReference type="EMBL" id="UVI33315.1"/>
    </source>
</evidence>
<accession>A0ABY5SLC1</accession>
<gene>
    <name evidence="1" type="ORF">L1F29_16360</name>
</gene>
<dbReference type="Proteomes" id="UP001057877">
    <property type="component" value="Chromosome"/>
</dbReference>
<dbReference type="EMBL" id="CP091430">
    <property type="protein sequence ID" value="UVI33315.1"/>
    <property type="molecule type" value="Genomic_DNA"/>
</dbReference>
<dbReference type="SUPFAM" id="SSF54593">
    <property type="entry name" value="Glyoxalase/Bleomycin resistance protein/Dihydroxybiphenyl dioxygenase"/>
    <property type="match status" value="1"/>
</dbReference>
<name>A0ABY5SLC1_9BACL</name>
<dbReference type="RefSeq" id="WP_258389369.1">
    <property type="nucleotide sequence ID" value="NZ_CP091430.1"/>
</dbReference>
<evidence type="ECO:0008006" key="3">
    <source>
        <dbReference type="Google" id="ProtNLM"/>
    </source>
</evidence>
<evidence type="ECO:0000313" key="2">
    <source>
        <dbReference type="Proteomes" id="UP001057877"/>
    </source>
</evidence>